<protein>
    <submittedName>
        <fullName evidence="2">Dynactin subunit 1</fullName>
    </submittedName>
</protein>
<feature type="compositionally biased region" description="Low complexity" evidence="1">
    <location>
        <begin position="66"/>
        <end position="82"/>
    </location>
</feature>
<feature type="compositionally biased region" description="Basic and acidic residues" evidence="1">
    <location>
        <begin position="83"/>
        <end position="93"/>
    </location>
</feature>
<accession>A0A0A9YC54</accession>
<dbReference type="AlphaFoldDB" id="A0A0A9YC54"/>
<reference evidence="2" key="2">
    <citation type="submission" date="2014-07" db="EMBL/GenBank/DDBJ databases">
        <authorList>
            <person name="Hull J."/>
        </authorList>
    </citation>
    <scope>NUCLEOTIDE SEQUENCE</scope>
</reference>
<feature type="compositionally biased region" description="Polar residues" evidence="1">
    <location>
        <begin position="46"/>
        <end position="60"/>
    </location>
</feature>
<dbReference type="EMBL" id="GBHO01012957">
    <property type="protein sequence ID" value="JAG30647.1"/>
    <property type="molecule type" value="Transcribed_RNA"/>
</dbReference>
<evidence type="ECO:0000256" key="1">
    <source>
        <dbReference type="SAM" id="MobiDB-lite"/>
    </source>
</evidence>
<feature type="compositionally biased region" description="Low complexity" evidence="1">
    <location>
        <begin position="94"/>
        <end position="106"/>
    </location>
</feature>
<sequence length="190" mass="20449">MSSPSTPKILVSPAPSSRIPCKENHGMFVRQTQLTILTETGSRIDLVNSSASTTPQQITSPDDAPRSTPKSRLTSSRTSLSGKSRESRSREDMSSSTSSLASSADMSTKKASSFVEKTPTTASKVKTGIPRSTPRRTSKTSVPTTTKQDSKDEGEKVLEEATPEPEGSEASNISKVFNVCFRLLLYVFIA</sequence>
<reference evidence="2" key="1">
    <citation type="journal article" date="2014" name="PLoS ONE">
        <title>Transcriptome-Based Identification of ABC Transporters in the Western Tarnished Plant Bug Lygus hesperus.</title>
        <authorList>
            <person name="Hull J.J."/>
            <person name="Chaney K."/>
            <person name="Geib S.M."/>
            <person name="Fabrick J.A."/>
            <person name="Brent C.S."/>
            <person name="Walsh D."/>
            <person name="Lavine L.C."/>
        </authorList>
    </citation>
    <scope>NUCLEOTIDE SEQUENCE</scope>
</reference>
<gene>
    <name evidence="2" type="primary">DCTN1_6</name>
    <name evidence="2" type="ORF">CM83_87257</name>
</gene>
<proteinExistence type="predicted"/>
<name>A0A0A9YC54_LYGHE</name>
<feature type="region of interest" description="Disordered" evidence="1">
    <location>
        <begin position="46"/>
        <end position="171"/>
    </location>
</feature>
<feature type="region of interest" description="Disordered" evidence="1">
    <location>
        <begin position="1"/>
        <end position="25"/>
    </location>
</feature>
<feature type="compositionally biased region" description="Basic and acidic residues" evidence="1">
    <location>
        <begin position="148"/>
        <end position="159"/>
    </location>
</feature>
<evidence type="ECO:0000313" key="2">
    <source>
        <dbReference type="EMBL" id="JAG30647.1"/>
    </source>
</evidence>
<organism evidence="2">
    <name type="scientific">Lygus hesperus</name>
    <name type="common">Western plant bug</name>
    <dbReference type="NCBI Taxonomy" id="30085"/>
    <lineage>
        <taxon>Eukaryota</taxon>
        <taxon>Metazoa</taxon>
        <taxon>Ecdysozoa</taxon>
        <taxon>Arthropoda</taxon>
        <taxon>Hexapoda</taxon>
        <taxon>Insecta</taxon>
        <taxon>Pterygota</taxon>
        <taxon>Neoptera</taxon>
        <taxon>Paraneoptera</taxon>
        <taxon>Hemiptera</taxon>
        <taxon>Heteroptera</taxon>
        <taxon>Panheteroptera</taxon>
        <taxon>Cimicomorpha</taxon>
        <taxon>Miridae</taxon>
        <taxon>Mirini</taxon>
        <taxon>Lygus</taxon>
    </lineage>
</organism>